<dbReference type="InterPro" id="IPR001680">
    <property type="entry name" value="WD40_rpt"/>
</dbReference>
<dbReference type="InterPro" id="IPR036322">
    <property type="entry name" value="WD40_repeat_dom_sf"/>
</dbReference>
<gene>
    <name evidence="4" type="ORF">FEM48_Zijuj10G0090300</name>
</gene>
<keyword evidence="1 3" id="KW-0853">WD repeat</keyword>
<protein>
    <recommendedName>
        <fullName evidence="6">Mitotic checkpoint protein BUB3.3</fullName>
    </recommendedName>
</protein>
<dbReference type="PANTHER" id="PTHR10971">
    <property type="entry name" value="MRNA EXPORT FACTOR AND BUB3"/>
    <property type="match status" value="1"/>
</dbReference>
<dbReference type="PROSITE" id="PS50082">
    <property type="entry name" value="WD_REPEATS_2"/>
    <property type="match status" value="1"/>
</dbReference>
<dbReference type="SUPFAM" id="SSF50978">
    <property type="entry name" value="WD40 repeat-like"/>
    <property type="match status" value="1"/>
</dbReference>
<evidence type="ECO:0000256" key="1">
    <source>
        <dbReference type="ARBA" id="ARBA00022574"/>
    </source>
</evidence>
<dbReference type="Gene3D" id="2.130.10.10">
    <property type="entry name" value="YVTN repeat-like/Quinoprotein amine dehydrogenase"/>
    <property type="match status" value="1"/>
</dbReference>
<name>A0A978UMG9_ZIZJJ</name>
<evidence type="ECO:0000313" key="4">
    <source>
        <dbReference type="EMBL" id="KAH7516021.1"/>
    </source>
</evidence>
<evidence type="ECO:0008006" key="6">
    <source>
        <dbReference type="Google" id="ProtNLM"/>
    </source>
</evidence>
<dbReference type="Proteomes" id="UP000813462">
    <property type="component" value="Unassembled WGS sequence"/>
</dbReference>
<dbReference type="SMART" id="SM00320">
    <property type="entry name" value="WD40"/>
    <property type="match status" value="4"/>
</dbReference>
<dbReference type="EMBL" id="JAEACU010000010">
    <property type="protein sequence ID" value="KAH7516021.1"/>
    <property type="molecule type" value="Genomic_DNA"/>
</dbReference>
<organism evidence="4 5">
    <name type="scientific">Ziziphus jujuba var. spinosa</name>
    <dbReference type="NCBI Taxonomy" id="714518"/>
    <lineage>
        <taxon>Eukaryota</taxon>
        <taxon>Viridiplantae</taxon>
        <taxon>Streptophyta</taxon>
        <taxon>Embryophyta</taxon>
        <taxon>Tracheophyta</taxon>
        <taxon>Spermatophyta</taxon>
        <taxon>Magnoliopsida</taxon>
        <taxon>eudicotyledons</taxon>
        <taxon>Gunneridae</taxon>
        <taxon>Pentapetalae</taxon>
        <taxon>rosids</taxon>
        <taxon>fabids</taxon>
        <taxon>Rosales</taxon>
        <taxon>Rhamnaceae</taxon>
        <taxon>Paliureae</taxon>
        <taxon>Ziziphus</taxon>
    </lineage>
</organism>
<reference evidence="4" key="1">
    <citation type="journal article" date="2021" name="Front. Plant Sci.">
        <title>Chromosome-Scale Genome Assembly for Chinese Sour Jujube and Insights Into Its Genome Evolution and Domestication Signature.</title>
        <authorList>
            <person name="Shen L.-Y."/>
            <person name="Luo H."/>
            <person name="Wang X.-L."/>
            <person name="Wang X.-M."/>
            <person name="Qiu X.-J."/>
            <person name="Liu H."/>
            <person name="Zhou S.-S."/>
            <person name="Jia K.-H."/>
            <person name="Nie S."/>
            <person name="Bao Y.-T."/>
            <person name="Zhang R.-G."/>
            <person name="Yun Q.-Z."/>
            <person name="Chai Y.-H."/>
            <person name="Lu J.-Y."/>
            <person name="Li Y."/>
            <person name="Zhao S.-W."/>
            <person name="Mao J.-F."/>
            <person name="Jia S.-G."/>
            <person name="Mao Y.-M."/>
        </authorList>
    </citation>
    <scope>NUCLEOTIDE SEQUENCE</scope>
    <source>
        <strain evidence="4">AT0</strain>
        <tissue evidence="4">Leaf</tissue>
    </source>
</reference>
<evidence type="ECO:0000256" key="2">
    <source>
        <dbReference type="ARBA" id="ARBA00022737"/>
    </source>
</evidence>
<dbReference type="InterPro" id="IPR019775">
    <property type="entry name" value="WD40_repeat_CS"/>
</dbReference>
<sequence>MSKAPLQFANPFEDAISRIRFAPHSDNLLISSWDSVSCCCCFFFSFLFKSLRLYDVGSSVLRLEAHFEAALLDCCFQNESVAFTAGSDGSITRYDLHSAICDTIGNHDDIATCIGYSDETCQVITAGMDRKILSWDTRMVKNMCFAHLGSEVDSMSLSVFDMVIAIGASVHMYDLRKIERPFQSKKLDLGQIKCVGSYPYFKGFAVGSVDGRVAVDLSFPSDSDDIRYMFRCHPKSTDGRYHLEAVNDIAFNPLFTGAFVTGDKEGYVIAWDAQSRRKQFELPRFPNSVASLSFNQGGQLLAIASSYTYQEANEIEDLPLIFIHKIDDGNIRSFSSASSSRK</sequence>
<dbReference type="InterPro" id="IPR015943">
    <property type="entry name" value="WD40/YVTN_repeat-like_dom_sf"/>
</dbReference>
<dbReference type="PROSITE" id="PS00678">
    <property type="entry name" value="WD_REPEATS_1"/>
    <property type="match status" value="1"/>
</dbReference>
<evidence type="ECO:0000256" key="3">
    <source>
        <dbReference type="PROSITE-ProRule" id="PRU00221"/>
    </source>
</evidence>
<evidence type="ECO:0000313" key="5">
    <source>
        <dbReference type="Proteomes" id="UP000813462"/>
    </source>
</evidence>
<keyword evidence="2" id="KW-0677">Repeat</keyword>
<proteinExistence type="predicted"/>
<dbReference type="Pfam" id="PF00400">
    <property type="entry name" value="WD40"/>
    <property type="match status" value="1"/>
</dbReference>
<comment type="caution">
    <text evidence="4">The sequence shown here is derived from an EMBL/GenBank/DDBJ whole genome shotgun (WGS) entry which is preliminary data.</text>
</comment>
<accession>A0A978UMG9</accession>
<feature type="repeat" description="WD" evidence="3">
    <location>
        <begin position="104"/>
        <end position="138"/>
    </location>
</feature>
<dbReference type="AlphaFoldDB" id="A0A978UMG9"/>